<gene>
    <name evidence="1" type="ORF">METZ01_LOCUS499779</name>
</gene>
<sequence>MEATHLQFFSIVLAASTQASAFRDAVITFAPAFVKA</sequence>
<reference evidence="1" key="1">
    <citation type="submission" date="2018-05" db="EMBL/GenBank/DDBJ databases">
        <authorList>
            <person name="Lanie J.A."/>
            <person name="Ng W.-L."/>
            <person name="Kazmierczak K.M."/>
            <person name="Andrzejewski T.M."/>
            <person name="Davidsen T.M."/>
            <person name="Wayne K.J."/>
            <person name="Tettelin H."/>
            <person name="Glass J.I."/>
            <person name="Rusch D."/>
            <person name="Podicherti R."/>
            <person name="Tsui H.-C.T."/>
            <person name="Winkler M.E."/>
        </authorList>
    </citation>
    <scope>NUCLEOTIDE SEQUENCE</scope>
</reference>
<proteinExistence type="predicted"/>
<dbReference type="AlphaFoldDB" id="A0A383DRS1"/>
<name>A0A383DRS1_9ZZZZ</name>
<evidence type="ECO:0000313" key="1">
    <source>
        <dbReference type="EMBL" id="SVE46925.1"/>
    </source>
</evidence>
<feature type="non-terminal residue" evidence="1">
    <location>
        <position position="36"/>
    </location>
</feature>
<dbReference type="EMBL" id="UINC01219458">
    <property type="protein sequence ID" value="SVE46925.1"/>
    <property type="molecule type" value="Genomic_DNA"/>
</dbReference>
<organism evidence="1">
    <name type="scientific">marine metagenome</name>
    <dbReference type="NCBI Taxonomy" id="408172"/>
    <lineage>
        <taxon>unclassified sequences</taxon>
        <taxon>metagenomes</taxon>
        <taxon>ecological metagenomes</taxon>
    </lineage>
</organism>
<protein>
    <submittedName>
        <fullName evidence="1">Uncharacterized protein</fullName>
    </submittedName>
</protein>
<accession>A0A383DRS1</accession>